<evidence type="ECO:0000313" key="25">
    <source>
        <dbReference type="Proteomes" id="UP001312865"/>
    </source>
</evidence>
<comment type="cofactor">
    <cofactor evidence="1">
        <name>Mn(2+)</name>
        <dbReference type="ChEBI" id="CHEBI:29035"/>
    </cofactor>
</comment>
<keyword evidence="14" id="KW-0238">DNA-binding</keyword>
<evidence type="ECO:0000256" key="20">
    <source>
        <dbReference type="ARBA" id="ARBA00034003"/>
    </source>
</evidence>
<keyword evidence="17" id="KW-0464">Manganese</keyword>
<keyword evidence="3 24" id="KW-0436">Ligase</keyword>
<keyword evidence="7" id="KW-0479">Metal-binding</keyword>
<evidence type="ECO:0000256" key="12">
    <source>
        <dbReference type="ARBA" id="ARBA00022840"/>
    </source>
</evidence>
<evidence type="ECO:0000256" key="17">
    <source>
        <dbReference type="ARBA" id="ARBA00023211"/>
    </source>
</evidence>
<dbReference type="PANTHER" id="PTHR42705">
    <property type="entry name" value="BIFUNCTIONAL NON-HOMOLOGOUS END JOINING PROTEIN LIGD"/>
    <property type="match status" value="1"/>
</dbReference>
<comment type="caution">
    <text evidence="24">The sequence shown here is derived from an EMBL/GenBank/DDBJ whole genome shotgun (WGS) entry which is preliminary data.</text>
</comment>
<evidence type="ECO:0000256" key="9">
    <source>
        <dbReference type="ARBA" id="ARBA00022763"/>
    </source>
</evidence>
<keyword evidence="25" id="KW-1185">Reference proteome</keyword>
<dbReference type="NCBIfam" id="TIGR02779">
    <property type="entry name" value="NHEJ_ligase_lig"/>
    <property type="match status" value="1"/>
</dbReference>
<evidence type="ECO:0000256" key="14">
    <source>
        <dbReference type="ARBA" id="ARBA00023125"/>
    </source>
</evidence>
<evidence type="ECO:0000256" key="5">
    <source>
        <dbReference type="ARBA" id="ARBA00022695"/>
    </source>
</evidence>
<dbReference type="InterPro" id="IPR016059">
    <property type="entry name" value="DNA_ligase_ATP-dep_CS"/>
</dbReference>
<dbReference type="NCBIfam" id="TIGR02776">
    <property type="entry name" value="NHEJ_ligase_prk"/>
    <property type="match status" value="1"/>
</dbReference>
<dbReference type="InterPro" id="IPR012310">
    <property type="entry name" value="DNA_ligase_ATP-dep_cent"/>
</dbReference>
<dbReference type="InterPro" id="IPR014145">
    <property type="entry name" value="LigD_pol_dom"/>
</dbReference>
<evidence type="ECO:0000256" key="11">
    <source>
        <dbReference type="ARBA" id="ARBA00022839"/>
    </source>
</evidence>
<dbReference type="PROSITE" id="PS50160">
    <property type="entry name" value="DNA_LIGASE_A3"/>
    <property type="match status" value="1"/>
</dbReference>
<evidence type="ECO:0000256" key="6">
    <source>
        <dbReference type="ARBA" id="ARBA00022722"/>
    </source>
</evidence>
<evidence type="ECO:0000256" key="15">
    <source>
        <dbReference type="ARBA" id="ARBA00023172"/>
    </source>
</evidence>
<keyword evidence="15" id="KW-0233">DNA recombination</keyword>
<dbReference type="Pfam" id="PF21686">
    <property type="entry name" value="LigD_Prim-Pol"/>
    <property type="match status" value="1"/>
</dbReference>
<keyword evidence="18" id="KW-0511">Multifunctional enzyme</keyword>
<evidence type="ECO:0000256" key="16">
    <source>
        <dbReference type="ARBA" id="ARBA00023204"/>
    </source>
</evidence>
<dbReference type="InterPro" id="IPR014143">
    <property type="entry name" value="NHEJ_ligase_prk"/>
</dbReference>
<dbReference type="PROSITE" id="PS00333">
    <property type="entry name" value="DNA_LIGASE_A2"/>
    <property type="match status" value="1"/>
</dbReference>
<accession>A0ABU8HHQ3</accession>
<protein>
    <recommendedName>
        <fullName evidence="2">DNA ligase (ATP)</fullName>
        <ecNumber evidence="2">6.5.1.1</ecNumber>
    </recommendedName>
    <alternativeName>
        <fullName evidence="19">NHEJ DNA polymerase</fullName>
    </alternativeName>
</protein>
<comment type="similarity">
    <text evidence="21">In the C-terminal section; belongs to the ATP-dependent DNA ligase family.</text>
</comment>
<dbReference type="InterPro" id="IPR014146">
    <property type="entry name" value="LigD_ligase_dom"/>
</dbReference>
<reference evidence="24 25" key="1">
    <citation type="journal article" date="2018" name="J. Microbiol.">
        <title>Bacillus spongiae sp. nov., isolated from sponge of Jeju Island.</title>
        <authorList>
            <person name="Lee G.E."/>
            <person name="Im W.T."/>
            <person name="Park J.S."/>
        </authorList>
    </citation>
    <scope>NUCLEOTIDE SEQUENCE [LARGE SCALE GENOMIC DNA]</scope>
    <source>
        <strain evidence="24 25">135PIL107-10</strain>
    </source>
</reference>
<evidence type="ECO:0000256" key="2">
    <source>
        <dbReference type="ARBA" id="ARBA00012727"/>
    </source>
</evidence>
<keyword evidence="8" id="KW-0547">Nucleotide-binding</keyword>
<gene>
    <name evidence="24" type="primary">ligD</name>
    <name evidence="24" type="ORF">WAK64_16735</name>
</gene>
<evidence type="ECO:0000256" key="7">
    <source>
        <dbReference type="ARBA" id="ARBA00022723"/>
    </source>
</evidence>
<evidence type="ECO:0000256" key="3">
    <source>
        <dbReference type="ARBA" id="ARBA00022598"/>
    </source>
</evidence>
<keyword evidence="10" id="KW-0378">Hydrolase</keyword>
<dbReference type="PANTHER" id="PTHR42705:SF2">
    <property type="entry name" value="BIFUNCTIONAL NON-HOMOLOGOUS END JOINING PROTEIN LIGD"/>
    <property type="match status" value="1"/>
</dbReference>
<evidence type="ECO:0000256" key="13">
    <source>
        <dbReference type="ARBA" id="ARBA00022932"/>
    </source>
</evidence>
<evidence type="ECO:0000256" key="21">
    <source>
        <dbReference type="ARBA" id="ARBA00049981"/>
    </source>
</evidence>
<evidence type="ECO:0000256" key="18">
    <source>
        <dbReference type="ARBA" id="ARBA00023268"/>
    </source>
</evidence>
<keyword evidence="11" id="KW-0269">Exonuclease</keyword>
<proteinExistence type="inferred from homology"/>
<evidence type="ECO:0000313" key="24">
    <source>
        <dbReference type="EMBL" id="MEI5908696.1"/>
    </source>
</evidence>
<dbReference type="CDD" id="cd07906">
    <property type="entry name" value="Adenylation_DNA_ligase_LigD_LigC"/>
    <property type="match status" value="1"/>
</dbReference>
<evidence type="ECO:0000256" key="10">
    <source>
        <dbReference type="ARBA" id="ARBA00022801"/>
    </source>
</evidence>
<dbReference type="EC" id="6.5.1.1" evidence="2"/>
<dbReference type="Gene3D" id="3.30.470.30">
    <property type="entry name" value="DNA ligase/mRNA capping enzyme"/>
    <property type="match status" value="1"/>
</dbReference>
<evidence type="ECO:0000256" key="8">
    <source>
        <dbReference type="ARBA" id="ARBA00022741"/>
    </source>
</evidence>
<dbReference type="NCBIfam" id="TIGR02778">
    <property type="entry name" value="ligD_pol"/>
    <property type="match status" value="1"/>
</dbReference>
<name>A0ABU8HHQ3_9BACI</name>
<comment type="catalytic activity">
    <reaction evidence="20">
        <text>ATP + (deoxyribonucleotide)n-3'-hydroxyl + 5'-phospho-(deoxyribonucleotide)m = (deoxyribonucleotide)n+m + AMP + diphosphate.</text>
        <dbReference type="EC" id="6.5.1.1"/>
    </reaction>
</comment>
<organism evidence="24 25">
    <name type="scientific">Bacillus spongiae</name>
    <dbReference type="NCBI Taxonomy" id="2683610"/>
    <lineage>
        <taxon>Bacteria</taxon>
        <taxon>Bacillati</taxon>
        <taxon>Bacillota</taxon>
        <taxon>Bacilli</taxon>
        <taxon>Bacillales</taxon>
        <taxon>Bacillaceae</taxon>
        <taxon>Bacillus</taxon>
    </lineage>
</organism>
<dbReference type="Proteomes" id="UP001312865">
    <property type="component" value="Unassembled WGS sequence"/>
</dbReference>
<keyword evidence="6" id="KW-0540">Nuclease</keyword>
<dbReference type="Gene3D" id="3.90.920.10">
    <property type="entry name" value="DNA primase, PRIM domain"/>
    <property type="match status" value="1"/>
</dbReference>
<dbReference type="Pfam" id="PF01068">
    <property type="entry name" value="DNA_ligase_A_M"/>
    <property type="match status" value="1"/>
</dbReference>
<comment type="similarity">
    <text evidence="22">In the N-terminal section; belongs to the LigD polymerase family.</text>
</comment>
<evidence type="ECO:0000256" key="22">
    <source>
        <dbReference type="ARBA" id="ARBA00049990"/>
    </source>
</evidence>
<keyword evidence="13" id="KW-0239">DNA-directed DNA polymerase</keyword>
<dbReference type="GO" id="GO:0003910">
    <property type="term" value="F:DNA ligase (ATP) activity"/>
    <property type="evidence" value="ECO:0007669"/>
    <property type="project" value="UniProtKB-EC"/>
</dbReference>
<feature type="domain" description="ATP-dependent DNA ligase family profile" evidence="23">
    <location>
        <begin position="114"/>
        <end position="200"/>
    </location>
</feature>
<keyword evidence="9" id="KW-0227">DNA damage</keyword>
<keyword evidence="5" id="KW-0548">Nucleotidyltransferase</keyword>
<dbReference type="SUPFAM" id="SSF56091">
    <property type="entry name" value="DNA ligase/mRNA capping enzyme, catalytic domain"/>
    <property type="match status" value="1"/>
</dbReference>
<dbReference type="EMBL" id="JBBAXC010000015">
    <property type="protein sequence ID" value="MEI5908696.1"/>
    <property type="molecule type" value="Genomic_DNA"/>
</dbReference>
<sequence length="606" mass="71085">MIATKPMLPTLVEHPPTKGQWHYEVKYDGFRGIMIWLSDQKCLLSRNGKDLLALFPEIKSFFEKYLTEESVILDGEIVALENDYKSSFSYVQQRGRMTSRNNILQAAHRRPCEYVVFDLLRLNEMNVTSTTYNERKEQLKQWFYSFRFPPHSTLRLAKSSDSFQSIWKNVQRYEGEGIVAKKKGSSWIEGKRSIDWQKLKNRKTAICFITGWNRKNGFYEVSVWEQNKIRKIGSFSAGLSSSNKHILNEIIRTNGKEISNDYFSLPPSICIEVFYLQWYKKELREPRFSRFLLQENHHNCTLLQFYIDEASFPNTTKITHKEKVLWKEPLLYKGEYLRYLRKINQHMIPFLKNRALTVVRYPEGIDGEAFFQKNCPSYAPSFIKTIDIHSTSFIICNDLRTLLWLGNQLAIEFHIPFSTMNSHIVSEIVFDLDPPSQADFPLAIKAATIIKRVLDSLHLHAYVKTSGNKGLQIFIPLAPKFTWKETNQFNAFVAQYLIEQDPRSFTTERFKAKRGRRLYVDYVQHGEGKTIIAPYSMRGNKEALVSTPIFWEELKEQLTPKTFTYDSVLSRLESLGCPFSDYEQKRNDQSFYKVIQFLKKQNNTKL</sequence>
<keyword evidence="4" id="KW-0808">Transferase</keyword>
<dbReference type="InterPro" id="IPR052171">
    <property type="entry name" value="NHEJ_LigD"/>
</dbReference>
<keyword evidence="12" id="KW-0067">ATP-binding</keyword>
<evidence type="ECO:0000256" key="19">
    <source>
        <dbReference type="ARBA" id="ARBA00029943"/>
    </source>
</evidence>
<evidence type="ECO:0000256" key="4">
    <source>
        <dbReference type="ARBA" id="ARBA00022679"/>
    </source>
</evidence>
<evidence type="ECO:0000259" key="23">
    <source>
        <dbReference type="PROSITE" id="PS50160"/>
    </source>
</evidence>
<keyword evidence="16" id="KW-0234">DNA repair</keyword>
<dbReference type="RefSeq" id="WP_336588144.1">
    <property type="nucleotide sequence ID" value="NZ_JBBAXC010000015.1"/>
</dbReference>
<evidence type="ECO:0000256" key="1">
    <source>
        <dbReference type="ARBA" id="ARBA00001936"/>
    </source>
</evidence>